<evidence type="ECO:0000313" key="10">
    <source>
        <dbReference type="Proteomes" id="UP001497382"/>
    </source>
</evidence>
<dbReference type="InterPro" id="IPR050331">
    <property type="entry name" value="Zinc_finger"/>
</dbReference>
<organism evidence="9 10">
    <name type="scientific">Larinioides sclopetarius</name>
    <dbReference type="NCBI Taxonomy" id="280406"/>
    <lineage>
        <taxon>Eukaryota</taxon>
        <taxon>Metazoa</taxon>
        <taxon>Ecdysozoa</taxon>
        <taxon>Arthropoda</taxon>
        <taxon>Chelicerata</taxon>
        <taxon>Arachnida</taxon>
        <taxon>Araneae</taxon>
        <taxon>Araneomorphae</taxon>
        <taxon>Entelegynae</taxon>
        <taxon>Araneoidea</taxon>
        <taxon>Araneidae</taxon>
        <taxon>Larinioides</taxon>
    </lineage>
</organism>
<dbReference type="PROSITE" id="PS50157">
    <property type="entry name" value="ZINC_FINGER_C2H2_2"/>
    <property type="match status" value="3"/>
</dbReference>
<comment type="subcellular location">
    <subcellularLocation>
        <location evidence="1">Nucleus</location>
    </subcellularLocation>
</comment>
<keyword evidence="5" id="KW-0862">Zinc</keyword>
<evidence type="ECO:0000256" key="7">
    <source>
        <dbReference type="PROSITE-ProRule" id="PRU00042"/>
    </source>
</evidence>
<feature type="domain" description="C2H2-type" evidence="8">
    <location>
        <begin position="224"/>
        <end position="251"/>
    </location>
</feature>
<dbReference type="SUPFAM" id="SSF57667">
    <property type="entry name" value="beta-beta-alpha zinc fingers"/>
    <property type="match status" value="3"/>
</dbReference>
<dbReference type="PANTHER" id="PTHR16515">
    <property type="entry name" value="PR DOMAIN ZINC FINGER PROTEIN"/>
    <property type="match status" value="1"/>
</dbReference>
<dbReference type="SMART" id="SM00355">
    <property type="entry name" value="ZnF_C2H2"/>
    <property type="match status" value="3"/>
</dbReference>
<keyword evidence="4 7" id="KW-0863">Zinc-finger</keyword>
<dbReference type="EMBL" id="CAXIEN010000220">
    <property type="protein sequence ID" value="CAL1287707.1"/>
    <property type="molecule type" value="Genomic_DNA"/>
</dbReference>
<dbReference type="GO" id="GO:0005634">
    <property type="term" value="C:nucleus"/>
    <property type="evidence" value="ECO:0007669"/>
    <property type="project" value="UniProtKB-SubCell"/>
</dbReference>
<protein>
    <recommendedName>
        <fullName evidence="8">C2H2-type domain-containing protein</fullName>
    </recommendedName>
</protein>
<evidence type="ECO:0000256" key="5">
    <source>
        <dbReference type="ARBA" id="ARBA00022833"/>
    </source>
</evidence>
<sequence>MHPGMEENISENRLTTAQIIHSNEIILPIPIGDFDEQLNESPHDTEIYDTDLGDTGNSVKNIKDGLVAAQIAHSSEIILPTPIGDFDEQLNESPHDRGIYDTDFRDNGNPMKNKLATTHISHSNEIILPTPVEDFLEQLNESLENNEIYDSDFRDTGNSKKNVREDSYACKMCGLVFYTKQSILNHLLVHANQKDCVPEEALRTFSERNNIVPHLHVHKSAESFNCEVCGKSFRNVKCLRSHFRTHTNNRPYVCNICKQAFKWKSNLTSHSRIHTKDKPFICVVCCERFNRRVKLGLTAETAGLPRRSISERLVLRRGSVPSALILMGLTHSGPPLHMCVQPFPVP</sequence>
<dbReference type="InterPro" id="IPR036236">
    <property type="entry name" value="Znf_C2H2_sf"/>
</dbReference>
<dbReference type="FunFam" id="3.30.160.60:FF:000005">
    <property type="entry name" value="Zinc finger protein 14 homolog"/>
    <property type="match status" value="1"/>
</dbReference>
<evidence type="ECO:0000313" key="9">
    <source>
        <dbReference type="EMBL" id="CAL1287707.1"/>
    </source>
</evidence>
<dbReference type="Pfam" id="PF13894">
    <property type="entry name" value="zf-C2H2_4"/>
    <property type="match status" value="1"/>
</dbReference>
<dbReference type="Pfam" id="PF00096">
    <property type="entry name" value="zf-C2H2"/>
    <property type="match status" value="2"/>
</dbReference>
<dbReference type="Gene3D" id="3.30.160.60">
    <property type="entry name" value="Classic Zinc Finger"/>
    <property type="match status" value="3"/>
</dbReference>
<evidence type="ECO:0000256" key="3">
    <source>
        <dbReference type="ARBA" id="ARBA00022737"/>
    </source>
</evidence>
<evidence type="ECO:0000259" key="8">
    <source>
        <dbReference type="PROSITE" id="PS50157"/>
    </source>
</evidence>
<dbReference type="GO" id="GO:0010468">
    <property type="term" value="P:regulation of gene expression"/>
    <property type="evidence" value="ECO:0007669"/>
    <property type="project" value="TreeGrafter"/>
</dbReference>
<dbReference type="GO" id="GO:0008270">
    <property type="term" value="F:zinc ion binding"/>
    <property type="evidence" value="ECO:0007669"/>
    <property type="project" value="UniProtKB-KW"/>
</dbReference>
<evidence type="ECO:0000256" key="2">
    <source>
        <dbReference type="ARBA" id="ARBA00022723"/>
    </source>
</evidence>
<feature type="domain" description="C2H2-type" evidence="8">
    <location>
        <begin position="252"/>
        <end position="279"/>
    </location>
</feature>
<evidence type="ECO:0000256" key="1">
    <source>
        <dbReference type="ARBA" id="ARBA00004123"/>
    </source>
</evidence>
<reference evidence="9 10" key="1">
    <citation type="submission" date="2024-04" db="EMBL/GenBank/DDBJ databases">
        <authorList>
            <person name="Rising A."/>
            <person name="Reimegard J."/>
            <person name="Sonavane S."/>
            <person name="Akerstrom W."/>
            <person name="Nylinder S."/>
            <person name="Hedman E."/>
            <person name="Kallberg Y."/>
        </authorList>
    </citation>
    <scope>NUCLEOTIDE SEQUENCE [LARGE SCALE GENOMIC DNA]</scope>
</reference>
<feature type="domain" description="C2H2-type" evidence="8">
    <location>
        <begin position="168"/>
        <end position="195"/>
    </location>
</feature>
<proteinExistence type="predicted"/>
<evidence type="ECO:0000256" key="4">
    <source>
        <dbReference type="ARBA" id="ARBA00022771"/>
    </source>
</evidence>
<keyword evidence="3" id="KW-0677">Repeat</keyword>
<gene>
    <name evidence="9" type="ORF">LARSCL_LOCUS14954</name>
</gene>
<dbReference type="AlphaFoldDB" id="A0AAV2AUT7"/>
<dbReference type="Proteomes" id="UP001497382">
    <property type="component" value="Unassembled WGS sequence"/>
</dbReference>
<dbReference type="InterPro" id="IPR013087">
    <property type="entry name" value="Znf_C2H2_type"/>
</dbReference>
<accession>A0AAV2AUT7</accession>
<keyword evidence="2" id="KW-0479">Metal-binding</keyword>
<keyword evidence="6" id="KW-0539">Nucleus</keyword>
<name>A0AAV2AUT7_9ARAC</name>
<dbReference type="PROSITE" id="PS00028">
    <property type="entry name" value="ZINC_FINGER_C2H2_1"/>
    <property type="match status" value="3"/>
</dbReference>
<comment type="caution">
    <text evidence="9">The sequence shown here is derived from an EMBL/GenBank/DDBJ whole genome shotgun (WGS) entry which is preliminary data.</text>
</comment>
<dbReference type="FunFam" id="3.30.160.60:FF:000446">
    <property type="entry name" value="Zinc finger protein"/>
    <property type="match status" value="1"/>
</dbReference>
<dbReference type="PANTHER" id="PTHR16515:SF49">
    <property type="entry name" value="GASTRULA ZINC FINGER PROTEIN XLCGF49.1-LIKE-RELATED"/>
    <property type="match status" value="1"/>
</dbReference>
<keyword evidence="10" id="KW-1185">Reference proteome</keyword>
<evidence type="ECO:0000256" key="6">
    <source>
        <dbReference type="ARBA" id="ARBA00023242"/>
    </source>
</evidence>